<evidence type="ECO:0000256" key="8">
    <source>
        <dbReference type="ARBA" id="ARBA00022827"/>
    </source>
</evidence>
<organism evidence="14 15">
    <name type="scientific">Bordetella genomosp. 8</name>
    <dbReference type="NCBI Taxonomy" id="1416806"/>
    <lineage>
        <taxon>Bacteria</taxon>
        <taxon>Pseudomonadati</taxon>
        <taxon>Pseudomonadota</taxon>
        <taxon>Betaproteobacteria</taxon>
        <taxon>Burkholderiales</taxon>
        <taxon>Alcaligenaceae</taxon>
        <taxon>Bordetella</taxon>
    </lineage>
</organism>
<keyword evidence="9 12" id="KW-0520">NAD</keyword>
<keyword evidence="6 12" id="KW-0285">Flavoprotein</keyword>
<dbReference type="Gene3D" id="1.10.10.1800">
    <property type="entry name" value="tRNA uridine 5-carboxymethylaminomethyl modification enzyme MnmG/GidA"/>
    <property type="match status" value="1"/>
</dbReference>
<dbReference type="Pfam" id="PF21680">
    <property type="entry name" value="GIDA_C_1st"/>
    <property type="match status" value="1"/>
</dbReference>
<dbReference type="FunFam" id="3.50.50.60:FF:000002">
    <property type="entry name" value="tRNA uridine 5-carboxymethylaminomethyl modification enzyme MnmG"/>
    <property type="match status" value="1"/>
</dbReference>
<gene>
    <name evidence="12" type="primary">mnmG</name>
    <name evidence="12" type="synonym">gidA</name>
    <name evidence="14" type="ORF">CAL12_27850</name>
</gene>
<comment type="subunit">
    <text evidence="10 12">Homodimer. Heterotetramer of two MnmE and two MnmG subunits.</text>
</comment>
<sequence>MDYPREFDVIVVGGGHAGTEAALASARSGAKTLLLTHNIETLGQMSCNPSIGGIGKGHLVKEIDALGGAMALATDEAGIQFRILNGSKGPAVRATRAQADRVLYRKSIRARLENQPNLWLFQQAVDDLMVEGDRVVGAVTQIGLKFRARKVVLTAGTFLNGLIHVGLQHYTAGRAGDPPATTLGQRLKELKLPQGRLKTGTPPRIDGRTIDYSVLEEQPGDLDPIPVFSFMGNAAMHPRQLPCWITHTNARTHDIIRGGLDRSPMYSGVIEGIGPRYCPSIEDKIHRFADKTSHQVFLEPEGLDTHEVYPNGVSTSLPFDVQLELIHSLPGLENAHILRPGYAIEYDYFDPRGLKSTLETRAISGLYFAGQINGTTGYEEAAAQGLLAGLNAALAAQDREGWTPRRDEAYLGVLVDDLITRGVTEPYRMFTSRAEYRLSLREDNADLRLTETGRRLGLVDDARWEAFQRKRDSVDAEVQRLRTTWVTPRNLPQEVAEPLLGQQIEREYSLSDLLKRPNVSYQALMTATLPNGNLVGGPGLTDSDAAQQVEIQVKYAGYIARQQDEVQKHMAHEGQRLPEDLDYDAVLSLSFEVRQKLKAHRPETIGQAARISGVTPAAISLLLIHLKRLHYGSRKRAA</sequence>
<dbReference type="EMBL" id="CP021108">
    <property type="protein sequence ID" value="ARP84253.1"/>
    <property type="molecule type" value="Genomic_DNA"/>
</dbReference>
<comment type="cofactor">
    <cofactor evidence="1 12">
        <name>FAD</name>
        <dbReference type="ChEBI" id="CHEBI:57692"/>
    </cofactor>
</comment>
<dbReference type="PANTHER" id="PTHR11806:SF0">
    <property type="entry name" value="PROTEIN MTO1 HOMOLOG, MITOCHONDRIAL"/>
    <property type="match status" value="1"/>
</dbReference>
<evidence type="ECO:0000256" key="3">
    <source>
        <dbReference type="ARBA" id="ARBA00007653"/>
    </source>
</evidence>
<dbReference type="FunFam" id="3.50.50.60:FF:000010">
    <property type="entry name" value="tRNA uridine 5-carboxymethylaminomethyl modification enzyme MnmG"/>
    <property type="match status" value="1"/>
</dbReference>
<name>A0A1W6YUG6_9BORD</name>
<dbReference type="Gene3D" id="1.10.150.570">
    <property type="entry name" value="GidA associated domain, C-terminal subdomain"/>
    <property type="match status" value="1"/>
</dbReference>
<dbReference type="GO" id="GO:0030488">
    <property type="term" value="P:tRNA methylation"/>
    <property type="evidence" value="ECO:0007669"/>
    <property type="project" value="TreeGrafter"/>
</dbReference>
<dbReference type="InterPro" id="IPR049312">
    <property type="entry name" value="GIDA_C_N"/>
</dbReference>
<dbReference type="Gene3D" id="3.50.50.60">
    <property type="entry name" value="FAD/NAD(P)-binding domain"/>
    <property type="match status" value="2"/>
</dbReference>
<dbReference type="InterPro" id="IPR002218">
    <property type="entry name" value="MnmG-rel"/>
</dbReference>
<dbReference type="PROSITE" id="PS01280">
    <property type="entry name" value="GIDA_1"/>
    <property type="match status" value="1"/>
</dbReference>
<dbReference type="OrthoDB" id="9815560at2"/>
<dbReference type="Pfam" id="PF01134">
    <property type="entry name" value="GIDA"/>
    <property type="match status" value="1"/>
</dbReference>
<evidence type="ECO:0000256" key="9">
    <source>
        <dbReference type="ARBA" id="ARBA00023027"/>
    </source>
</evidence>
<dbReference type="Pfam" id="PF13932">
    <property type="entry name" value="SAM_GIDA_C"/>
    <property type="match status" value="1"/>
</dbReference>
<feature type="domain" description="tRNA uridine 5-carboxymethylaminomethyl modification enzyme C-terminal subdomain" evidence="13">
    <location>
        <begin position="553"/>
        <end position="624"/>
    </location>
</feature>
<dbReference type="Proteomes" id="UP000194151">
    <property type="component" value="Chromosome"/>
</dbReference>
<accession>A0A1W6YUG6</accession>
<evidence type="ECO:0000256" key="5">
    <source>
        <dbReference type="ARBA" id="ARBA00022490"/>
    </source>
</evidence>
<evidence type="ECO:0000256" key="7">
    <source>
        <dbReference type="ARBA" id="ARBA00022694"/>
    </source>
</evidence>
<keyword evidence="15" id="KW-1185">Reference proteome</keyword>
<dbReference type="GO" id="GO:0005829">
    <property type="term" value="C:cytosol"/>
    <property type="evidence" value="ECO:0007669"/>
    <property type="project" value="TreeGrafter"/>
</dbReference>
<keyword evidence="5 12" id="KW-0963">Cytoplasm</keyword>
<keyword evidence="8 12" id="KW-0274">FAD</keyword>
<dbReference type="GO" id="GO:0050660">
    <property type="term" value="F:flavin adenine dinucleotide binding"/>
    <property type="evidence" value="ECO:0007669"/>
    <property type="project" value="UniProtKB-UniRule"/>
</dbReference>
<proteinExistence type="inferred from homology"/>
<comment type="caution">
    <text evidence="12">Lacks conserved residue(s) required for the propagation of feature annotation.</text>
</comment>
<dbReference type="SMART" id="SM01228">
    <property type="entry name" value="GIDA_assoc_3"/>
    <property type="match status" value="1"/>
</dbReference>
<dbReference type="PANTHER" id="PTHR11806">
    <property type="entry name" value="GLUCOSE INHIBITED DIVISION PROTEIN A"/>
    <property type="match status" value="1"/>
</dbReference>
<evidence type="ECO:0000313" key="15">
    <source>
        <dbReference type="Proteomes" id="UP000194151"/>
    </source>
</evidence>
<feature type="binding site" evidence="12">
    <location>
        <begin position="13"/>
        <end position="18"/>
    </location>
    <ligand>
        <name>FAD</name>
        <dbReference type="ChEBI" id="CHEBI:57692"/>
    </ligand>
</feature>
<dbReference type="FunFam" id="1.10.10.1800:FF:000001">
    <property type="entry name" value="tRNA uridine 5-carboxymethylaminomethyl modification enzyme MnmG"/>
    <property type="match status" value="1"/>
</dbReference>
<feature type="binding site" evidence="12">
    <location>
        <begin position="274"/>
        <end position="288"/>
    </location>
    <ligand>
        <name>NAD(+)</name>
        <dbReference type="ChEBI" id="CHEBI:57540"/>
    </ligand>
</feature>
<dbReference type="GO" id="GO:0002098">
    <property type="term" value="P:tRNA wobble uridine modification"/>
    <property type="evidence" value="ECO:0007669"/>
    <property type="project" value="InterPro"/>
</dbReference>
<dbReference type="NCBIfam" id="TIGR00136">
    <property type="entry name" value="mnmG_gidA"/>
    <property type="match status" value="1"/>
</dbReference>
<dbReference type="HAMAP" id="MF_00129">
    <property type="entry name" value="MnmG_GidA"/>
    <property type="match status" value="1"/>
</dbReference>
<dbReference type="InterPro" id="IPR036188">
    <property type="entry name" value="FAD/NAD-bd_sf"/>
</dbReference>
<dbReference type="KEGG" id="bgv:CAL12_27850"/>
<comment type="function">
    <text evidence="2 12">NAD-binding protein involved in the addition of a carboxymethylaminomethyl (cmnm) group at the wobble position (U34) of certain tRNAs, forming tRNA-cmnm(5)s(2)U34.</text>
</comment>
<evidence type="ECO:0000256" key="12">
    <source>
        <dbReference type="HAMAP-Rule" id="MF_00129"/>
    </source>
</evidence>
<comment type="subcellular location">
    <subcellularLocation>
        <location evidence="12">Cytoplasm</location>
    </subcellularLocation>
</comment>
<dbReference type="AlphaFoldDB" id="A0A1W6YUG6"/>
<dbReference type="InterPro" id="IPR004416">
    <property type="entry name" value="MnmG"/>
</dbReference>
<dbReference type="InterPro" id="IPR020595">
    <property type="entry name" value="MnmG-rel_CS"/>
</dbReference>
<evidence type="ECO:0000256" key="4">
    <source>
        <dbReference type="ARBA" id="ARBA00020461"/>
    </source>
</evidence>
<evidence type="ECO:0000256" key="11">
    <source>
        <dbReference type="ARBA" id="ARBA00031800"/>
    </source>
</evidence>
<evidence type="ECO:0000256" key="1">
    <source>
        <dbReference type="ARBA" id="ARBA00001974"/>
    </source>
</evidence>
<evidence type="ECO:0000259" key="13">
    <source>
        <dbReference type="SMART" id="SM01228"/>
    </source>
</evidence>
<protein>
    <recommendedName>
        <fullName evidence="4 12">tRNA uridine 5-carboxymethylaminomethyl modification enzyme MnmG</fullName>
    </recommendedName>
    <alternativeName>
        <fullName evidence="11 12">Glucose-inhibited division protein A</fullName>
    </alternativeName>
</protein>
<dbReference type="SUPFAM" id="SSF51905">
    <property type="entry name" value="FAD/NAD(P)-binding domain"/>
    <property type="match status" value="1"/>
</dbReference>
<dbReference type="FunFam" id="1.10.150.570:FF:000001">
    <property type="entry name" value="tRNA uridine 5-carboxymethylaminomethyl modification enzyme MnmG"/>
    <property type="match status" value="1"/>
</dbReference>
<dbReference type="STRING" id="1416806.CAL12_27850"/>
<evidence type="ECO:0000256" key="10">
    <source>
        <dbReference type="ARBA" id="ARBA00025948"/>
    </source>
</evidence>
<dbReference type="InterPro" id="IPR040131">
    <property type="entry name" value="MnmG_N"/>
</dbReference>
<comment type="similarity">
    <text evidence="3 12">Belongs to the MnmG family.</text>
</comment>
<reference evidence="14 15" key="1">
    <citation type="submission" date="2017-05" db="EMBL/GenBank/DDBJ databases">
        <title>Complete and WGS of Bordetella genogroups.</title>
        <authorList>
            <person name="Spilker T."/>
            <person name="LiPuma J."/>
        </authorList>
    </citation>
    <scope>NUCLEOTIDE SEQUENCE [LARGE SCALE GENOMIC DNA]</scope>
    <source>
        <strain evidence="14 15">AU19157</strain>
    </source>
</reference>
<dbReference type="InterPro" id="IPR047001">
    <property type="entry name" value="MnmG_C_subdom"/>
</dbReference>
<dbReference type="InterPro" id="IPR044920">
    <property type="entry name" value="MnmG_C_subdom_sf"/>
</dbReference>
<dbReference type="PROSITE" id="PS01281">
    <property type="entry name" value="GIDA_2"/>
    <property type="match status" value="1"/>
</dbReference>
<dbReference type="InterPro" id="IPR026904">
    <property type="entry name" value="MnmG_C"/>
</dbReference>
<dbReference type="RefSeq" id="WP_086067560.1">
    <property type="nucleotide sequence ID" value="NZ_CP021108.1"/>
</dbReference>
<evidence type="ECO:0000256" key="6">
    <source>
        <dbReference type="ARBA" id="ARBA00022630"/>
    </source>
</evidence>
<evidence type="ECO:0000313" key="14">
    <source>
        <dbReference type="EMBL" id="ARP84253.1"/>
    </source>
</evidence>
<keyword evidence="7 12" id="KW-0819">tRNA processing</keyword>
<evidence type="ECO:0000256" key="2">
    <source>
        <dbReference type="ARBA" id="ARBA00003717"/>
    </source>
</evidence>